<accession>A0A8J6LED3</accession>
<dbReference type="AlphaFoldDB" id="A0A8J6LED3"/>
<dbReference type="Proteomes" id="UP000719412">
    <property type="component" value="Unassembled WGS sequence"/>
</dbReference>
<dbReference type="EMBL" id="JABDTM020021511">
    <property type="protein sequence ID" value="KAH0816458.1"/>
    <property type="molecule type" value="Genomic_DNA"/>
</dbReference>
<comment type="caution">
    <text evidence="1">The sequence shown here is derived from an EMBL/GenBank/DDBJ whole genome shotgun (WGS) entry which is preliminary data.</text>
</comment>
<sequence>MDHQDACRRVEVVSQKQAQLLVVPRGCNPFYRGGLVIRCGWGAWGCSRGGGVEWAASTAAGKGSTRQRHQEPSSGA</sequence>
<protein>
    <submittedName>
        <fullName evidence="1">Uncharacterized protein</fullName>
    </submittedName>
</protein>
<gene>
    <name evidence="1" type="ORF">GEV33_006333</name>
</gene>
<evidence type="ECO:0000313" key="1">
    <source>
        <dbReference type="EMBL" id="KAH0816458.1"/>
    </source>
</evidence>
<reference evidence="1" key="1">
    <citation type="journal article" date="2020" name="J Insects Food Feed">
        <title>The yellow mealworm (Tenebrio molitor) genome: a resource for the emerging insects as food and feed industry.</title>
        <authorList>
            <person name="Eriksson T."/>
            <person name="Andere A."/>
            <person name="Kelstrup H."/>
            <person name="Emery V."/>
            <person name="Picard C."/>
        </authorList>
    </citation>
    <scope>NUCLEOTIDE SEQUENCE</scope>
    <source>
        <strain evidence="1">Stoneville</strain>
        <tissue evidence="1">Whole head</tissue>
    </source>
</reference>
<keyword evidence="2" id="KW-1185">Reference proteome</keyword>
<reference evidence="1" key="2">
    <citation type="submission" date="2021-08" db="EMBL/GenBank/DDBJ databases">
        <authorList>
            <person name="Eriksson T."/>
        </authorList>
    </citation>
    <scope>NUCLEOTIDE SEQUENCE</scope>
    <source>
        <strain evidence="1">Stoneville</strain>
        <tissue evidence="1">Whole head</tissue>
    </source>
</reference>
<organism evidence="1 2">
    <name type="scientific">Tenebrio molitor</name>
    <name type="common">Yellow mealworm beetle</name>
    <dbReference type="NCBI Taxonomy" id="7067"/>
    <lineage>
        <taxon>Eukaryota</taxon>
        <taxon>Metazoa</taxon>
        <taxon>Ecdysozoa</taxon>
        <taxon>Arthropoda</taxon>
        <taxon>Hexapoda</taxon>
        <taxon>Insecta</taxon>
        <taxon>Pterygota</taxon>
        <taxon>Neoptera</taxon>
        <taxon>Endopterygota</taxon>
        <taxon>Coleoptera</taxon>
        <taxon>Polyphaga</taxon>
        <taxon>Cucujiformia</taxon>
        <taxon>Tenebrionidae</taxon>
        <taxon>Tenebrio</taxon>
    </lineage>
</organism>
<evidence type="ECO:0000313" key="2">
    <source>
        <dbReference type="Proteomes" id="UP000719412"/>
    </source>
</evidence>
<name>A0A8J6LED3_TENMO</name>
<proteinExistence type="predicted"/>